<dbReference type="SUPFAM" id="SSF56112">
    <property type="entry name" value="Protein kinase-like (PK-like)"/>
    <property type="match status" value="1"/>
</dbReference>
<keyword evidence="1" id="KW-0472">Membrane</keyword>
<feature type="transmembrane region" description="Helical" evidence="1">
    <location>
        <begin position="21"/>
        <end position="42"/>
    </location>
</feature>
<protein>
    <submittedName>
        <fullName evidence="3">ABC1 kinase family protein</fullName>
        <ecNumber evidence="3">2.7.-.-</ecNumber>
    </submittedName>
</protein>
<dbReference type="AlphaFoldDB" id="A0AAD8XT66"/>
<keyword evidence="3" id="KW-0808">Transferase</keyword>
<keyword evidence="4" id="KW-1185">Reference proteome</keyword>
<dbReference type="PANTHER" id="PTHR43173:SF34">
    <property type="entry name" value="ABC1 ATYPICAL KINASE-LIKE DOMAIN-CONTAINING PROTEIN"/>
    <property type="match status" value="1"/>
</dbReference>
<organism evidence="3 4">
    <name type="scientific">Skeletonema marinoi</name>
    <dbReference type="NCBI Taxonomy" id="267567"/>
    <lineage>
        <taxon>Eukaryota</taxon>
        <taxon>Sar</taxon>
        <taxon>Stramenopiles</taxon>
        <taxon>Ochrophyta</taxon>
        <taxon>Bacillariophyta</taxon>
        <taxon>Coscinodiscophyceae</taxon>
        <taxon>Thalassiosirophycidae</taxon>
        <taxon>Thalassiosirales</taxon>
        <taxon>Skeletonemataceae</taxon>
        <taxon>Skeletonema</taxon>
        <taxon>Skeletonema marinoi-dohrnii complex</taxon>
    </lineage>
</organism>
<dbReference type="Proteomes" id="UP001224775">
    <property type="component" value="Unassembled WGS sequence"/>
</dbReference>
<dbReference type="InterPro" id="IPR051130">
    <property type="entry name" value="Mito_struct-func_regulator"/>
</dbReference>
<comment type="caution">
    <text evidence="3">The sequence shown here is derived from an EMBL/GenBank/DDBJ whole genome shotgun (WGS) entry which is preliminary data.</text>
</comment>
<sequence length="661" mass="74952">MLSKAAGQAARQTIRSRSSPSALRIATGTIATTSIISATIYINTENGLGLKRELDFWSSVTPVVWDYWWNCFSSSPKVQLQKALLKINNYAVEQPPPSPQTEQDEKKERQILLDQLHERNAPKIYNVMIQLGGLYIKLGQVLSVTALPIPEKYREYFRTLQSNVPNHEDWVTVVKPTLERELGAPLEDIFESINEIPCGAASIGQAHKATLKCDDARGEVIVKVQYPNAKWQVPADIECVGQFLQLCVWFGLVDESASKLSYEEFARQFLSELDYTNEMKNLKAVYESSLDPNAPYMKQRVVLPQVFEELCTDQVITMSYLPGRKFEEETKRQLSLLGIDTKKSFRSIVKESSGNNVVNAERKDEVAISSPSQTLALSTKQPARMWKAKLTSIMRNVVSVDFLFSVVRLSRRIALLSQSATVKWIQLASSLSIVPVGWKTWADERQNDILQSMTLDWTEDAVHTLLDVHGYQILNQGLFSNDSFQHFPAFHLNIVHTTVPVLTCLSCILSFHQPGNILVDFPTEAGKKATIGLIDYGQCKQLTPDERVKIARLILSIAEKESDEEIATKFRTLGIKTKNDSTRFLADFGRLMFGRFESKHLDHSWHKELHKEDRVLYFPKELSMVYRTALLLRGLAMSLQYNPSVGELWRDHALEAIRKHG</sequence>
<keyword evidence="1" id="KW-0812">Transmembrane</keyword>
<dbReference type="EMBL" id="JATAAI010000054">
    <property type="protein sequence ID" value="KAK1733129.1"/>
    <property type="molecule type" value="Genomic_DNA"/>
</dbReference>
<evidence type="ECO:0000256" key="1">
    <source>
        <dbReference type="SAM" id="Phobius"/>
    </source>
</evidence>
<dbReference type="Pfam" id="PF03109">
    <property type="entry name" value="ABC1"/>
    <property type="match status" value="1"/>
</dbReference>
<keyword evidence="3" id="KW-0418">Kinase</keyword>
<reference evidence="3" key="1">
    <citation type="submission" date="2023-06" db="EMBL/GenBank/DDBJ databases">
        <title>Survivors Of The Sea: Transcriptome response of Skeletonema marinoi to long-term dormancy.</title>
        <authorList>
            <person name="Pinder M.I.M."/>
            <person name="Kourtchenko O."/>
            <person name="Robertson E.K."/>
            <person name="Larsson T."/>
            <person name="Maumus F."/>
            <person name="Osuna-Cruz C.M."/>
            <person name="Vancaester E."/>
            <person name="Stenow R."/>
            <person name="Vandepoele K."/>
            <person name="Ploug H."/>
            <person name="Bruchert V."/>
            <person name="Godhe A."/>
            <person name="Topel M."/>
        </authorList>
    </citation>
    <scope>NUCLEOTIDE SEQUENCE</scope>
    <source>
        <strain evidence="3">R05AC</strain>
    </source>
</reference>
<dbReference type="PANTHER" id="PTHR43173">
    <property type="entry name" value="ABC1 FAMILY PROTEIN"/>
    <property type="match status" value="1"/>
</dbReference>
<name>A0AAD8XT66_9STRA</name>
<dbReference type="EC" id="2.7.-.-" evidence="3"/>
<dbReference type="InterPro" id="IPR004147">
    <property type="entry name" value="ABC1_dom"/>
</dbReference>
<keyword evidence="1" id="KW-1133">Transmembrane helix</keyword>
<proteinExistence type="predicted"/>
<evidence type="ECO:0000313" key="4">
    <source>
        <dbReference type="Proteomes" id="UP001224775"/>
    </source>
</evidence>
<dbReference type="CDD" id="cd05121">
    <property type="entry name" value="ABC1_ADCK3-like"/>
    <property type="match status" value="1"/>
</dbReference>
<dbReference type="InterPro" id="IPR011009">
    <property type="entry name" value="Kinase-like_dom_sf"/>
</dbReference>
<evidence type="ECO:0000313" key="3">
    <source>
        <dbReference type="EMBL" id="KAK1733129.1"/>
    </source>
</evidence>
<feature type="domain" description="ABC1 atypical kinase-like" evidence="2">
    <location>
        <begin position="160"/>
        <end position="331"/>
    </location>
</feature>
<gene>
    <name evidence="3" type="ORF">QTG54_016267</name>
</gene>
<accession>A0AAD8XT66</accession>
<evidence type="ECO:0000259" key="2">
    <source>
        <dbReference type="Pfam" id="PF03109"/>
    </source>
</evidence>
<dbReference type="GO" id="GO:0016301">
    <property type="term" value="F:kinase activity"/>
    <property type="evidence" value="ECO:0007669"/>
    <property type="project" value="UniProtKB-KW"/>
</dbReference>